<name>A0A820YK60_9BILA</name>
<reference evidence="8" key="1">
    <citation type="submission" date="2021-02" db="EMBL/GenBank/DDBJ databases">
        <authorList>
            <person name="Nowell W R."/>
        </authorList>
    </citation>
    <scope>NUCLEOTIDE SEQUENCE</scope>
</reference>
<dbReference type="PROSITE" id="PS51195">
    <property type="entry name" value="Q_MOTIF"/>
    <property type="match status" value="1"/>
</dbReference>
<organism evidence="8 9">
    <name type="scientific">Rotaria socialis</name>
    <dbReference type="NCBI Taxonomy" id="392032"/>
    <lineage>
        <taxon>Eukaryota</taxon>
        <taxon>Metazoa</taxon>
        <taxon>Spiralia</taxon>
        <taxon>Gnathifera</taxon>
        <taxon>Rotifera</taxon>
        <taxon>Eurotatoria</taxon>
        <taxon>Bdelloidea</taxon>
        <taxon>Philodinida</taxon>
        <taxon>Philodinidae</taxon>
        <taxon>Rotaria</taxon>
    </lineage>
</organism>
<evidence type="ECO:0000256" key="1">
    <source>
        <dbReference type="ARBA" id="ARBA00012552"/>
    </source>
</evidence>
<comment type="caution">
    <text evidence="8">The sequence shown here is derived from an EMBL/GenBank/DDBJ whole genome shotgun (WGS) entry which is preliminary data.</text>
</comment>
<evidence type="ECO:0000259" key="7">
    <source>
        <dbReference type="PROSITE" id="PS51195"/>
    </source>
</evidence>
<evidence type="ECO:0000256" key="3">
    <source>
        <dbReference type="ARBA" id="ARBA00022801"/>
    </source>
</evidence>
<evidence type="ECO:0000313" key="9">
    <source>
        <dbReference type="Proteomes" id="UP000663848"/>
    </source>
</evidence>
<keyword evidence="2" id="KW-0547">Nucleotide-binding</keyword>
<dbReference type="PANTHER" id="PTHR47960">
    <property type="entry name" value="DEAD-BOX ATP-DEPENDENT RNA HELICASE 50"/>
    <property type="match status" value="1"/>
</dbReference>
<keyword evidence="3" id="KW-0378">Hydrolase</keyword>
<dbReference type="InterPro" id="IPR027417">
    <property type="entry name" value="P-loop_NTPase"/>
</dbReference>
<dbReference type="GO" id="GO:0003724">
    <property type="term" value="F:RNA helicase activity"/>
    <property type="evidence" value="ECO:0007669"/>
    <property type="project" value="UniProtKB-EC"/>
</dbReference>
<dbReference type="Proteomes" id="UP000663848">
    <property type="component" value="Unassembled WGS sequence"/>
</dbReference>
<keyword evidence="5" id="KW-0067">ATP-binding</keyword>
<proteinExistence type="predicted"/>
<evidence type="ECO:0000313" key="8">
    <source>
        <dbReference type="EMBL" id="CAF4549008.1"/>
    </source>
</evidence>
<evidence type="ECO:0000256" key="6">
    <source>
        <dbReference type="PROSITE-ProRule" id="PRU00552"/>
    </source>
</evidence>
<dbReference type="SUPFAM" id="SSF52540">
    <property type="entry name" value="P-loop containing nucleoside triphosphate hydrolases"/>
    <property type="match status" value="1"/>
</dbReference>
<dbReference type="EMBL" id="CAJOBR010000808">
    <property type="protein sequence ID" value="CAF4549008.1"/>
    <property type="molecule type" value="Genomic_DNA"/>
</dbReference>
<dbReference type="AlphaFoldDB" id="A0A820YK60"/>
<evidence type="ECO:0000256" key="5">
    <source>
        <dbReference type="ARBA" id="ARBA00022840"/>
    </source>
</evidence>
<feature type="non-terminal residue" evidence="8">
    <location>
        <position position="102"/>
    </location>
</feature>
<feature type="short sequence motif" description="Q motif" evidence="6">
    <location>
        <begin position="59"/>
        <end position="87"/>
    </location>
</feature>
<protein>
    <recommendedName>
        <fullName evidence="1">RNA helicase</fullName>
        <ecNumber evidence="1">3.6.4.13</ecNumber>
    </recommendedName>
</protein>
<dbReference type="GO" id="GO:0016787">
    <property type="term" value="F:hydrolase activity"/>
    <property type="evidence" value="ECO:0007669"/>
    <property type="project" value="UniProtKB-KW"/>
</dbReference>
<feature type="domain" description="DEAD-box RNA helicase Q" evidence="7">
    <location>
        <begin position="59"/>
        <end position="87"/>
    </location>
</feature>
<sequence>MTNSEELTVATTSTAIIDTNVSMSNAKSILDDPSWKEKLKLPPKDNRPKTADVTATKGHNFEDYCLKRELLMGIYEKGWEKPSPVQEQSIPIALTGRDVLAR</sequence>
<evidence type="ECO:0000256" key="4">
    <source>
        <dbReference type="ARBA" id="ARBA00022806"/>
    </source>
</evidence>
<gene>
    <name evidence="8" type="ORF">QYT958_LOCUS8164</name>
</gene>
<dbReference type="GO" id="GO:0005524">
    <property type="term" value="F:ATP binding"/>
    <property type="evidence" value="ECO:0007669"/>
    <property type="project" value="UniProtKB-KW"/>
</dbReference>
<dbReference type="Gene3D" id="3.40.50.300">
    <property type="entry name" value="P-loop containing nucleotide triphosphate hydrolases"/>
    <property type="match status" value="1"/>
</dbReference>
<keyword evidence="4" id="KW-0347">Helicase</keyword>
<dbReference type="InterPro" id="IPR014014">
    <property type="entry name" value="RNA_helicase_DEAD_Q_motif"/>
</dbReference>
<evidence type="ECO:0000256" key="2">
    <source>
        <dbReference type="ARBA" id="ARBA00022741"/>
    </source>
</evidence>
<dbReference type="EC" id="3.6.4.13" evidence="1"/>
<accession>A0A820YK60</accession>